<keyword evidence="10" id="KW-1185">Reference proteome</keyword>
<evidence type="ECO:0000256" key="6">
    <source>
        <dbReference type="ARBA" id="ARBA00048117"/>
    </source>
</evidence>
<evidence type="ECO:0000313" key="9">
    <source>
        <dbReference type="EMBL" id="GAA5414817.1"/>
    </source>
</evidence>
<feature type="binding site" evidence="7">
    <location>
        <position position="298"/>
    </location>
    <ligand>
        <name>Fe cation</name>
        <dbReference type="ChEBI" id="CHEBI:24875"/>
    </ligand>
</feature>
<comment type="function">
    <text evidence="7">Required for the formation of a threonylcarbamoyl group on adenosine at position 37 (t(6)A37) in tRNAs that read codons beginning with adenine. Is involved in the transfer of the threonylcarbamoyl moiety of threonylcarbamoyl-AMP (TC-AMP) to the N6 group of A37, together with TsaE and TsaB. TsaD likely plays a direct catalytic role in this reaction.</text>
</comment>
<dbReference type="EC" id="2.3.1.234" evidence="7"/>
<keyword evidence="7" id="KW-0963">Cytoplasm</keyword>
<protein>
    <recommendedName>
        <fullName evidence="7">tRNA N6-adenosine threonylcarbamoyltransferase</fullName>
        <ecNumber evidence="7">2.3.1.234</ecNumber>
    </recommendedName>
    <alternativeName>
        <fullName evidence="7">N6-L-threonylcarbamoyladenine synthase</fullName>
        <shortName evidence="7">t(6)A synthase</shortName>
    </alternativeName>
    <alternativeName>
        <fullName evidence="7">t(6)A37 threonylcarbamoyladenosine biosynthesis protein TsaD</fullName>
    </alternativeName>
    <alternativeName>
        <fullName evidence="7">tRNA threonylcarbamoyladenosine biosynthesis protein TsaD</fullName>
    </alternativeName>
</protein>
<keyword evidence="5 7" id="KW-0012">Acyltransferase</keyword>
<feature type="binding site" evidence="7">
    <location>
        <position position="273"/>
    </location>
    <ligand>
        <name>substrate</name>
    </ligand>
</feature>
<comment type="similarity">
    <text evidence="7">Belongs to the KAE1 / TsaD family.</text>
</comment>
<evidence type="ECO:0000256" key="2">
    <source>
        <dbReference type="ARBA" id="ARBA00022694"/>
    </source>
</evidence>
<sequence>MQDKIVLGVESSCDETSMAIIKNDVLVAHFTTTSADVQSRYGGVVPEVASRYHMKNIHYVFDQVLKQAGISPFDITHIAYTACPGLPGCLHVGITFSKTLAQATGAKLVPINHLYGHLFSAYIESGEPVFPMLGLVASGGHTSIYYAKNYQEIEVLNETQDDAIGEVYDKVARIIGWPYPGGPTIDKNYDESKAKIQFMEGMPATNKFSYSGLKTCVINYVHNKKQHNETIDQVEIASSFQKYAIDDIMKKVKHSLKLNNVNCIALGGGVSANSLLRKKMMELDVQKVDIPLLKYTGDQAAMIAHYGNKLIEEIERNEKLQGVQNVERKNLVH</sequence>
<dbReference type="InterPro" id="IPR022450">
    <property type="entry name" value="TsaD"/>
</dbReference>
<evidence type="ECO:0000259" key="8">
    <source>
        <dbReference type="Pfam" id="PF00814"/>
    </source>
</evidence>
<dbReference type="PANTHER" id="PTHR11735">
    <property type="entry name" value="TRNA N6-ADENOSINE THREONYLCARBAMOYLTRANSFERASE"/>
    <property type="match status" value="1"/>
</dbReference>
<keyword evidence="4 7" id="KW-0408">Iron</keyword>
<dbReference type="SUPFAM" id="SSF53067">
    <property type="entry name" value="Actin-like ATPase domain"/>
    <property type="match status" value="1"/>
</dbReference>
<dbReference type="InterPro" id="IPR000905">
    <property type="entry name" value="Gcp-like_dom"/>
</dbReference>
<dbReference type="HAMAP" id="MF_01445">
    <property type="entry name" value="TsaD"/>
    <property type="match status" value="1"/>
</dbReference>
<comment type="cofactor">
    <cofactor evidence="7">
        <name>Fe(2+)</name>
        <dbReference type="ChEBI" id="CHEBI:29033"/>
    </cofactor>
    <text evidence="7">Binds 1 Fe(2+) ion per subunit.</text>
</comment>
<dbReference type="InterPro" id="IPR017861">
    <property type="entry name" value="KAE1/TsaD"/>
</dbReference>
<evidence type="ECO:0000256" key="4">
    <source>
        <dbReference type="ARBA" id="ARBA00023004"/>
    </source>
</evidence>
<keyword evidence="2 7" id="KW-0819">tRNA processing</keyword>
<comment type="catalytic activity">
    <reaction evidence="6 7">
        <text>L-threonylcarbamoyladenylate + adenosine(37) in tRNA = N(6)-L-threonylcarbamoyladenosine(37) in tRNA + AMP + H(+)</text>
        <dbReference type="Rhea" id="RHEA:37059"/>
        <dbReference type="Rhea" id="RHEA-COMP:10162"/>
        <dbReference type="Rhea" id="RHEA-COMP:10163"/>
        <dbReference type="ChEBI" id="CHEBI:15378"/>
        <dbReference type="ChEBI" id="CHEBI:73682"/>
        <dbReference type="ChEBI" id="CHEBI:74411"/>
        <dbReference type="ChEBI" id="CHEBI:74418"/>
        <dbReference type="ChEBI" id="CHEBI:456215"/>
        <dbReference type="EC" id="2.3.1.234"/>
    </reaction>
</comment>
<proteinExistence type="inferred from homology"/>
<dbReference type="NCBIfam" id="TIGR00329">
    <property type="entry name" value="gcp_kae1"/>
    <property type="match status" value="1"/>
</dbReference>
<feature type="binding site" evidence="7">
    <location>
        <position position="186"/>
    </location>
    <ligand>
        <name>substrate</name>
    </ligand>
</feature>
<dbReference type="PRINTS" id="PR00789">
    <property type="entry name" value="OSIALOPTASE"/>
</dbReference>
<feature type="binding site" evidence="7">
    <location>
        <position position="113"/>
    </location>
    <ligand>
        <name>Fe cation</name>
        <dbReference type="ChEBI" id="CHEBI:24875"/>
    </ligand>
</feature>
<evidence type="ECO:0000256" key="3">
    <source>
        <dbReference type="ARBA" id="ARBA00022723"/>
    </source>
</evidence>
<reference evidence="9" key="1">
    <citation type="submission" date="2024-02" db="EMBL/GenBank/DDBJ databases">
        <title>Draft genome sequence of new strains in genus Ureaplasma.</title>
        <authorList>
            <person name="Nakajima Y."/>
            <person name="Segawa T."/>
        </authorList>
    </citation>
    <scope>NUCLEOTIDE SEQUENCE [LARGE SCALE GENOMIC DNA]</scope>
    <source>
        <strain evidence="9">OM1</strain>
    </source>
</reference>
<dbReference type="EMBL" id="BAABQM010000003">
    <property type="protein sequence ID" value="GAA5414817.1"/>
    <property type="molecule type" value="Genomic_DNA"/>
</dbReference>
<keyword evidence="3 7" id="KW-0479">Metal-binding</keyword>
<feature type="binding site" evidence="7">
    <location>
        <begin position="136"/>
        <end position="140"/>
    </location>
    <ligand>
        <name>substrate</name>
    </ligand>
</feature>
<feature type="domain" description="Gcp-like" evidence="8">
    <location>
        <begin position="26"/>
        <end position="304"/>
    </location>
</feature>
<evidence type="ECO:0000256" key="1">
    <source>
        <dbReference type="ARBA" id="ARBA00022679"/>
    </source>
</evidence>
<dbReference type="Gene3D" id="3.30.420.40">
    <property type="match status" value="2"/>
</dbReference>
<gene>
    <name evidence="7 9" type="primary">tsaD</name>
    <name evidence="9" type="ORF">UREOM_5280</name>
</gene>
<dbReference type="InterPro" id="IPR043129">
    <property type="entry name" value="ATPase_NBD"/>
</dbReference>
<dbReference type="PANTHER" id="PTHR11735:SF6">
    <property type="entry name" value="TRNA N6-ADENOSINE THREONYLCARBAMOYLTRANSFERASE, MITOCHONDRIAL"/>
    <property type="match status" value="1"/>
</dbReference>
<dbReference type="Proteomes" id="UP001449582">
    <property type="component" value="Unassembled WGS sequence"/>
</dbReference>
<accession>A0ABP9U785</accession>
<evidence type="ECO:0000256" key="7">
    <source>
        <dbReference type="HAMAP-Rule" id="MF_01445"/>
    </source>
</evidence>
<evidence type="ECO:0000256" key="5">
    <source>
        <dbReference type="ARBA" id="ARBA00023315"/>
    </source>
</evidence>
<comment type="subcellular location">
    <subcellularLocation>
        <location evidence="7">Cytoplasm</location>
    </subcellularLocation>
</comment>
<feature type="binding site" evidence="7">
    <location>
        <position position="182"/>
    </location>
    <ligand>
        <name>substrate</name>
    </ligand>
</feature>
<name>A0ABP9U785_9BACT</name>
<organism evidence="9 10">
    <name type="scientific">Ureaplasma ceti</name>
    <dbReference type="NCBI Taxonomy" id="3119530"/>
    <lineage>
        <taxon>Bacteria</taxon>
        <taxon>Bacillati</taxon>
        <taxon>Mycoplasmatota</taxon>
        <taxon>Mycoplasmoidales</taxon>
        <taxon>Mycoplasmoidaceae</taxon>
        <taxon>Ureaplasma</taxon>
    </lineage>
</organism>
<comment type="caution">
    <text evidence="9">The sequence shown here is derived from an EMBL/GenBank/DDBJ whole genome shotgun (WGS) entry which is preliminary data.</text>
</comment>
<feature type="binding site" evidence="7">
    <location>
        <position position="169"/>
    </location>
    <ligand>
        <name>substrate</name>
    </ligand>
</feature>
<dbReference type="Pfam" id="PF00814">
    <property type="entry name" value="TsaD"/>
    <property type="match status" value="1"/>
</dbReference>
<evidence type="ECO:0000313" key="10">
    <source>
        <dbReference type="Proteomes" id="UP001449582"/>
    </source>
</evidence>
<dbReference type="NCBIfam" id="TIGR03723">
    <property type="entry name" value="T6A_TsaD_YgjD"/>
    <property type="match status" value="1"/>
</dbReference>
<keyword evidence="1 7" id="KW-0808">Transferase</keyword>
<feature type="binding site" evidence="7">
    <location>
        <position position="117"/>
    </location>
    <ligand>
        <name>Fe cation</name>
        <dbReference type="ChEBI" id="CHEBI:24875"/>
    </ligand>
</feature>
<dbReference type="RefSeq" id="WP_353289977.1">
    <property type="nucleotide sequence ID" value="NZ_BAABQM010000003.1"/>
</dbReference>